<gene>
    <name evidence="1" type="ORF">ACFONL_06165</name>
</gene>
<dbReference type="Proteomes" id="UP001595704">
    <property type="component" value="Unassembled WGS sequence"/>
</dbReference>
<keyword evidence="2" id="KW-1185">Reference proteome</keyword>
<proteinExistence type="predicted"/>
<reference evidence="2" key="1">
    <citation type="journal article" date="2019" name="Int. J. Syst. Evol. Microbiol.">
        <title>The Global Catalogue of Microorganisms (GCM) 10K type strain sequencing project: providing services to taxonomists for standard genome sequencing and annotation.</title>
        <authorList>
            <consortium name="The Broad Institute Genomics Platform"/>
            <consortium name="The Broad Institute Genome Sequencing Center for Infectious Disease"/>
            <person name="Wu L."/>
            <person name="Ma J."/>
        </authorList>
    </citation>
    <scope>NUCLEOTIDE SEQUENCE [LARGE SCALE GENOMIC DNA]</scope>
    <source>
        <strain evidence="2">KCTC 42282</strain>
    </source>
</reference>
<protein>
    <submittedName>
        <fullName evidence="1">Uncharacterized protein</fullName>
    </submittedName>
</protein>
<sequence length="220" mass="24267">MRGDAAADHANQFAGVADAPEIPAWVLEDGAALRKHPAFPQALRLHAQLIAGNLERSRDLVRLTSEEAQLTLGIALTALHLARNPGDPRSGATLTRIQAFAARYGLASANRVAALISLKRHAGYWRQVDVSEDRRIKRLEPTEKGDALSRLIAQSTLAPIQLLSDRFDYFSLLENDPDFRARYSVEGINLYARGVRLALAIPDAQFFMGQIAGRQIMFKL</sequence>
<accession>A0ABV7UEP1</accession>
<organism evidence="1 2">
    <name type="scientific">Camelimonas fluminis</name>
    <dbReference type="NCBI Taxonomy" id="1576911"/>
    <lineage>
        <taxon>Bacteria</taxon>
        <taxon>Pseudomonadati</taxon>
        <taxon>Pseudomonadota</taxon>
        <taxon>Alphaproteobacteria</taxon>
        <taxon>Hyphomicrobiales</taxon>
        <taxon>Chelatococcaceae</taxon>
        <taxon>Camelimonas</taxon>
    </lineage>
</organism>
<dbReference type="EMBL" id="JBHRYC010000026">
    <property type="protein sequence ID" value="MFC3636971.1"/>
    <property type="molecule type" value="Genomic_DNA"/>
</dbReference>
<evidence type="ECO:0000313" key="1">
    <source>
        <dbReference type="EMBL" id="MFC3636971.1"/>
    </source>
</evidence>
<name>A0ABV7UEP1_9HYPH</name>
<evidence type="ECO:0000313" key="2">
    <source>
        <dbReference type="Proteomes" id="UP001595704"/>
    </source>
</evidence>
<comment type="caution">
    <text evidence="1">The sequence shown here is derived from an EMBL/GenBank/DDBJ whole genome shotgun (WGS) entry which is preliminary data.</text>
</comment>